<comment type="caution">
    <text evidence="1">The sequence shown here is derived from an EMBL/GenBank/DDBJ whole genome shotgun (WGS) entry which is preliminary data.</text>
</comment>
<protein>
    <submittedName>
        <fullName evidence="1">Uncharacterized protein</fullName>
    </submittedName>
</protein>
<sequence length="235" mass="27404">MSIANNSRLTNINKDKEKYYELSTLEIIPWYFSSGKHNWWKHPLFDHILVSEDGTHIIDTRRGKYIPIKKRISLINGVISFRITFVDQQKVARTRDFCCFVLEAHIGKVLDSNLTCDHADQDGVNNWVGNLLPRDILHQANNKRIYRKVRKDGSVVGVFRATKDLKVHSYWVALAREYIRKGATRSKEKSKKFSTKTFGENSAKQMAIDWRTTHVSFKLSYDVKIVDPEVRKTFE</sequence>
<evidence type="ECO:0000313" key="2">
    <source>
        <dbReference type="Proteomes" id="UP000198406"/>
    </source>
</evidence>
<dbReference type="EMBL" id="BDSP01000141">
    <property type="protein sequence ID" value="GAX19873.1"/>
    <property type="molecule type" value="Genomic_DNA"/>
</dbReference>
<name>A0A1Z5K0N6_FISSO</name>
<accession>A0A1Z5K0N6</accession>
<keyword evidence="2" id="KW-1185">Reference proteome</keyword>
<evidence type="ECO:0000313" key="1">
    <source>
        <dbReference type="EMBL" id="GAX19873.1"/>
    </source>
</evidence>
<reference evidence="1 2" key="1">
    <citation type="journal article" date="2015" name="Plant Cell">
        <title>Oil accumulation by the oleaginous diatom Fistulifera solaris as revealed by the genome and transcriptome.</title>
        <authorList>
            <person name="Tanaka T."/>
            <person name="Maeda Y."/>
            <person name="Veluchamy A."/>
            <person name="Tanaka M."/>
            <person name="Abida H."/>
            <person name="Marechal E."/>
            <person name="Bowler C."/>
            <person name="Muto M."/>
            <person name="Sunaga Y."/>
            <person name="Tanaka M."/>
            <person name="Yoshino T."/>
            <person name="Taniguchi T."/>
            <person name="Fukuda Y."/>
            <person name="Nemoto M."/>
            <person name="Matsumoto M."/>
            <person name="Wong P.S."/>
            <person name="Aburatani S."/>
            <person name="Fujibuchi W."/>
        </authorList>
    </citation>
    <scope>NUCLEOTIDE SEQUENCE [LARGE SCALE GENOMIC DNA]</scope>
    <source>
        <strain evidence="1 2">JPCC DA0580</strain>
    </source>
</reference>
<dbReference type="Gene3D" id="1.20.5.2050">
    <property type="match status" value="1"/>
</dbReference>
<organism evidence="1 2">
    <name type="scientific">Fistulifera solaris</name>
    <name type="common">Oleaginous diatom</name>
    <dbReference type="NCBI Taxonomy" id="1519565"/>
    <lineage>
        <taxon>Eukaryota</taxon>
        <taxon>Sar</taxon>
        <taxon>Stramenopiles</taxon>
        <taxon>Ochrophyta</taxon>
        <taxon>Bacillariophyta</taxon>
        <taxon>Bacillariophyceae</taxon>
        <taxon>Bacillariophycidae</taxon>
        <taxon>Naviculales</taxon>
        <taxon>Naviculaceae</taxon>
        <taxon>Fistulifera</taxon>
    </lineage>
</organism>
<dbReference type="InParanoid" id="A0A1Z5K0N6"/>
<dbReference type="Proteomes" id="UP000198406">
    <property type="component" value="Unassembled WGS sequence"/>
</dbReference>
<proteinExistence type="predicted"/>
<gene>
    <name evidence="1" type="ORF">FisN_1Lu663</name>
</gene>
<dbReference type="AlphaFoldDB" id="A0A1Z5K0N6"/>